<keyword evidence="9" id="KW-0406">Ion transport</keyword>
<dbReference type="InterPro" id="IPR050277">
    <property type="entry name" value="Sodium:Solute_Symporter"/>
</dbReference>
<evidence type="ECO:0000313" key="15">
    <source>
        <dbReference type="EMBL" id="ROT47271.1"/>
    </source>
</evidence>
<dbReference type="GO" id="GO:0005886">
    <property type="term" value="C:plasma membrane"/>
    <property type="evidence" value="ECO:0007669"/>
    <property type="project" value="UniProtKB-SubCell"/>
</dbReference>
<dbReference type="GO" id="GO:0006814">
    <property type="term" value="P:sodium ion transport"/>
    <property type="evidence" value="ECO:0007669"/>
    <property type="project" value="UniProtKB-KW"/>
</dbReference>
<keyword evidence="16" id="KW-1185">Reference proteome</keyword>
<feature type="transmembrane region" description="Helical" evidence="14">
    <location>
        <begin position="444"/>
        <end position="463"/>
    </location>
</feature>
<comment type="subcellular location">
    <subcellularLocation>
        <location evidence="1">Cell membrane</location>
        <topology evidence="1">Multi-pass membrane protein</topology>
    </subcellularLocation>
</comment>
<evidence type="ECO:0000256" key="7">
    <source>
        <dbReference type="ARBA" id="ARBA00022989"/>
    </source>
</evidence>
<feature type="transmembrane region" description="Helical" evidence="14">
    <location>
        <begin position="118"/>
        <end position="137"/>
    </location>
</feature>
<dbReference type="PANTHER" id="PTHR48086">
    <property type="entry name" value="SODIUM/PROLINE SYMPORTER-RELATED"/>
    <property type="match status" value="1"/>
</dbReference>
<evidence type="ECO:0000256" key="1">
    <source>
        <dbReference type="ARBA" id="ARBA00004651"/>
    </source>
</evidence>
<feature type="transmembrane region" description="Helical" evidence="14">
    <location>
        <begin position="46"/>
        <end position="63"/>
    </location>
</feature>
<dbReference type="EMBL" id="RARA01000025">
    <property type="protein sequence ID" value="ROT47271.1"/>
    <property type="molecule type" value="Genomic_DNA"/>
</dbReference>
<feature type="transmembrane region" description="Helical" evidence="14">
    <location>
        <begin position="183"/>
        <end position="201"/>
    </location>
</feature>
<sequence length="481" mass="52501">MLSLNAYIPFLMVGGFLLLTLVVGLRFKSKTTLLREYAIGNKQFPTATLATTILAVVCGGGMLKYNVELIHQEGLFWVIMLLFSSVGILIISPLALCMGPFMQHLSMSETIGSVYGKYPRIIAAITTIGFSIVLIAIQISVMAKAINMCMDTVDSKIITIVATLVLICYSAIGGIRSVTFTDVLQFVTFTIIIPLLAVNLFHKIDNPIETIVPFLQRQEKFQFGSIFHLNINLVAILSIILSSLLSYTHPIVVQRVYMSASPIQASKAFLYAAPFGVLIYFFIILIGLFIFVSAPTLSTEQIWPHIMSQLSPVFKGWVSISLLAMGMSTADSCLHVCSVMVSHDMVESVRGNKVVSYVYQFGLSRLTSIVVGLLAMILAFKDNNVMELRILACEFPVVIITAPFILAVLGFRGTASTALIGMTTGLLTLLAWNKWIEPVTEIMGAFPCMVANGLAMMAAHYLLPQPAGSGWVANGALKQTR</sequence>
<keyword evidence="11" id="KW-0739">Sodium transport</keyword>
<feature type="transmembrane region" description="Helical" evidence="14">
    <location>
        <begin position="221"/>
        <end position="247"/>
    </location>
</feature>
<gene>
    <name evidence="15" type="ORF">EDM02_03925</name>
</gene>
<keyword evidence="7 14" id="KW-1133">Transmembrane helix</keyword>
<evidence type="ECO:0000256" key="5">
    <source>
        <dbReference type="ARBA" id="ARBA00022692"/>
    </source>
</evidence>
<keyword evidence="4" id="KW-1003">Cell membrane</keyword>
<evidence type="ECO:0000256" key="14">
    <source>
        <dbReference type="SAM" id="Phobius"/>
    </source>
</evidence>
<comment type="caution">
    <text evidence="15">The sequence shown here is derived from an EMBL/GenBank/DDBJ whole genome shotgun (WGS) entry which is preliminary data.</text>
</comment>
<feature type="transmembrane region" description="Helical" evidence="14">
    <location>
        <begin position="157"/>
        <end position="176"/>
    </location>
</feature>
<proteinExistence type="inferred from homology"/>
<evidence type="ECO:0000256" key="11">
    <source>
        <dbReference type="ARBA" id="ARBA00023201"/>
    </source>
</evidence>
<dbReference type="RefSeq" id="WP_123663212.1">
    <property type="nucleotide sequence ID" value="NZ_RARA01000025.1"/>
</dbReference>
<feature type="transmembrane region" description="Helical" evidence="14">
    <location>
        <begin position="415"/>
        <end position="432"/>
    </location>
</feature>
<dbReference type="Proteomes" id="UP000270927">
    <property type="component" value="Unassembled WGS sequence"/>
</dbReference>
<comment type="similarity">
    <text evidence="2 13">Belongs to the sodium:solute symporter (SSF) (TC 2.A.21) family.</text>
</comment>
<evidence type="ECO:0000256" key="4">
    <source>
        <dbReference type="ARBA" id="ARBA00022475"/>
    </source>
</evidence>
<evidence type="ECO:0000256" key="12">
    <source>
        <dbReference type="ARBA" id="ARBA00033708"/>
    </source>
</evidence>
<evidence type="ECO:0000256" key="9">
    <source>
        <dbReference type="ARBA" id="ARBA00023065"/>
    </source>
</evidence>
<keyword evidence="6" id="KW-0769">Symport</keyword>
<dbReference type="CDD" id="cd10322">
    <property type="entry name" value="SLC5sbd"/>
    <property type="match status" value="1"/>
</dbReference>
<dbReference type="PANTHER" id="PTHR48086:SF3">
    <property type="entry name" value="SODIUM_PROLINE SYMPORTER"/>
    <property type="match status" value="1"/>
</dbReference>
<evidence type="ECO:0000256" key="2">
    <source>
        <dbReference type="ARBA" id="ARBA00006434"/>
    </source>
</evidence>
<feature type="transmembrane region" description="Helical" evidence="14">
    <location>
        <begin position="268"/>
        <end position="294"/>
    </location>
</feature>
<reference evidence="15 16" key="1">
    <citation type="submission" date="2018-09" db="EMBL/GenBank/DDBJ databases">
        <title>Comparative Genomics of Wolbachia-Cardinium Dual Endosymbiosis in a Plant-Parasitic Nematode.</title>
        <authorList>
            <person name="Brown A.M.V."/>
            <person name="Wasala S.K."/>
            <person name="Howe D.K."/>
            <person name="Peetz A.B."/>
            <person name="Zasada I.A."/>
            <person name="Denver D.R."/>
        </authorList>
    </citation>
    <scope>NUCLEOTIDE SEQUENCE [LARGE SCALE GENOMIC DNA]</scope>
    <source>
        <strain evidence="15 16">Pp_1</strain>
    </source>
</reference>
<protein>
    <submittedName>
        <fullName evidence="15">Sodium:solute symporter family protein</fullName>
    </submittedName>
</protein>
<feature type="transmembrane region" description="Helical" evidence="14">
    <location>
        <begin position="6"/>
        <end position="25"/>
    </location>
</feature>
<name>A0A3N2QBZ7_9BACT</name>
<keyword evidence="3" id="KW-0813">Transport</keyword>
<dbReference type="Gene3D" id="1.20.1730.10">
    <property type="entry name" value="Sodium/glucose cotransporter"/>
    <property type="match status" value="1"/>
</dbReference>
<feature type="transmembrane region" description="Helical" evidence="14">
    <location>
        <begin position="390"/>
        <end position="409"/>
    </location>
</feature>
<dbReference type="InterPro" id="IPR038377">
    <property type="entry name" value="Na/Glc_symporter_sf"/>
</dbReference>
<evidence type="ECO:0000313" key="16">
    <source>
        <dbReference type="Proteomes" id="UP000270927"/>
    </source>
</evidence>
<keyword evidence="8" id="KW-0915">Sodium</keyword>
<dbReference type="InterPro" id="IPR001734">
    <property type="entry name" value="Na/solute_symporter"/>
</dbReference>
<feature type="transmembrane region" description="Helical" evidence="14">
    <location>
        <begin position="75"/>
        <end position="97"/>
    </location>
</feature>
<keyword evidence="10 14" id="KW-0472">Membrane</keyword>
<dbReference type="Pfam" id="PF00474">
    <property type="entry name" value="SSF"/>
    <property type="match status" value="1"/>
</dbReference>
<evidence type="ECO:0000256" key="8">
    <source>
        <dbReference type="ARBA" id="ARBA00023053"/>
    </source>
</evidence>
<dbReference type="AlphaFoldDB" id="A0A3N2QBZ7"/>
<dbReference type="OrthoDB" id="9766407at2"/>
<evidence type="ECO:0000256" key="6">
    <source>
        <dbReference type="ARBA" id="ARBA00022847"/>
    </source>
</evidence>
<keyword evidence="5 14" id="KW-0812">Transmembrane</keyword>
<comment type="catalytic activity">
    <reaction evidence="12">
        <text>L-proline(in) + Na(+)(in) = L-proline(out) + Na(+)(out)</text>
        <dbReference type="Rhea" id="RHEA:28967"/>
        <dbReference type="ChEBI" id="CHEBI:29101"/>
        <dbReference type="ChEBI" id="CHEBI:60039"/>
    </reaction>
</comment>
<organism evidence="15 16">
    <name type="scientific">Candidatus Cardinium hertigii</name>
    <dbReference type="NCBI Taxonomy" id="247481"/>
    <lineage>
        <taxon>Bacteria</taxon>
        <taxon>Pseudomonadati</taxon>
        <taxon>Bacteroidota</taxon>
        <taxon>Cytophagia</taxon>
        <taxon>Cytophagales</taxon>
        <taxon>Amoebophilaceae</taxon>
        <taxon>Candidatus Cardinium</taxon>
    </lineage>
</organism>
<accession>A0A3N2QBZ7</accession>
<evidence type="ECO:0000256" key="3">
    <source>
        <dbReference type="ARBA" id="ARBA00022448"/>
    </source>
</evidence>
<dbReference type="PROSITE" id="PS50283">
    <property type="entry name" value="NA_SOLUT_SYMP_3"/>
    <property type="match status" value="1"/>
</dbReference>
<evidence type="ECO:0000256" key="13">
    <source>
        <dbReference type="RuleBase" id="RU362091"/>
    </source>
</evidence>
<feature type="transmembrane region" description="Helical" evidence="14">
    <location>
        <begin position="357"/>
        <end position="378"/>
    </location>
</feature>
<dbReference type="GO" id="GO:0015293">
    <property type="term" value="F:symporter activity"/>
    <property type="evidence" value="ECO:0007669"/>
    <property type="project" value="UniProtKB-KW"/>
</dbReference>
<evidence type="ECO:0000256" key="10">
    <source>
        <dbReference type="ARBA" id="ARBA00023136"/>
    </source>
</evidence>